<reference evidence="2 3" key="1">
    <citation type="submission" date="2018-07" db="EMBL/GenBank/DDBJ databases">
        <title>Parabacteroides acidifaciens nov. sp., isolated from human feces.</title>
        <authorList>
            <person name="Wang Y.J."/>
        </authorList>
    </citation>
    <scope>NUCLEOTIDE SEQUENCE [LARGE SCALE GENOMIC DNA]</scope>
    <source>
        <strain evidence="2 3">426-9</strain>
    </source>
</reference>
<dbReference type="InterPro" id="IPR011042">
    <property type="entry name" value="6-blade_b-propeller_TolB-like"/>
</dbReference>
<reference evidence="1 4" key="2">
    <citation type="submission" date="2020-08" db="EMBL/GenBank/DDBJ databases">
        <title>Genome public.</title>
        <authorList>
            <person name="Liu C."/>
            <person name="Sun Q."/>
        </authorList>
    </citation>
    <scope>NUCLEOTIDE SEQUENCE [LARGE SCALE GENOMIC DNA]</scope>
    <source>
        <strain evidence="1 4">426_9</strain>
    </source>
</reference>
<gene>
    <name evidence="2" type="ORF">DWU89_13080</name>
    <name evidence="1" type="ORF">H8784_12750</name>
</gene>
<dbReference type="AlphaFoldDB" id="A0A3D8HD99"/>
<evidence type="ECO:0000313" key="2">
    <source>
        <dbReference type="EMBL" id="RDU48730.1"/>
    </source>
</evidence>
<dbReference type="Proteomes" id="UP000629596">
    <property type="component" value="Unassembled WGS sequence"/>
</dbReference>
<dbReference type="Pfam" id="PF17170">
    <property type="entry name" value="DUF5128"/>
    <property type="match status" value="1"/>
</dbReference>
<dbReference type="RefSeq" id="WP_115500071.1">
    <property type="nucleotide sequence ID" value="NZ_JACRTI010000031.1"/>
</dbReference>
<sequence length="439" mass="50887">MKTLLPFLLLFLFANCNSKNNPDSEKEDNGQPLCIDLAGNINNTVASLPLSEAAEKMDIVQLETSDKSFIRGVEDIEVTTHDIFVFDRNEGIFRFDRQGKFLNKVGKKGEGPEEILSIWQMMINEAEEEVYLYSLIDKNCIKVYNFDGSFKRVGLRNRMENTFYGPSNLIFSFKHYFFLQQELPILFIENNPEIWSFALTDSCFNIQKKFYNPSLAGKDEEIIQNCAPNYGWKNYWMEGLTDTDTYNQQLIMKYAGVDTIYQYNENNQEFEPYYTILSGEQPSFEMAHQWIKDPAFFKFLWVYELFDTQEYLYLLAGKSNLIHTFRYDKQSGKIAVAKKESTIIERPFPGSPNFVFRELRKKFQLQNDLSGGGDFSVDYKSQGKYWIDECNPSDLLEQIDVDGLKTGKVKDEAARDKLVQVLSTIAEDDNPVLFIATLK</sequence>
<dbReference type="Gene3D" id="2.120.10.30">
    <property type="entry name" value="TolB, C-terminal domain"/>
    <property type="match status" value="1"/>
</dbReference>
<dbReference type="EMBL" id="QREV01000031">
    <property type="protein sequence ID" value="RDU48730.1"/>
    <property type="molecule type" value="Genomic_DNA"/>
</dbReference>
<dbReference type="Proteomes" id="UP000256321">
    <property type="component" value="Unassembled WGS sequence"/>
</dbReference>
<evidence type="ECO:0000313" key="1">
    <source>
        <dbReference type="EMBL" id="MBC8602580.1"/>
    </source>
</evidence>
<evidence type="ECO:0000313" key="4">
    <source>
        <dbReference type="Proteomes" id="UP000629596"/>
    </source>
</evidence>
<evidence type="ECO:0000313" key="3">
    <source>
        <dbReference type="Proteomes" id="UP000256321"/>
    </source>
</evidence>
<accession>A0A3D8HD99</accession>
<dbReference type="EMBL" id="JACRTI010000031">
    <property type="protein sequence ID" value="MBC8602580.1"/>
    <property type="molecule type" value="Genomic_DNA"/>
</dbReference>
<keyword evidence="4" id="KW-1185">Reference proteome</keyword>
<protein>
    <submittedName>
        <fullName evidence="2">6-bladed beta-propeller</fullName>
    </submittedName>
</protein>
<proteinExistence type="predicted"/>
<comment type="caution">
    <text evidence="2">The sequence shown here is derived from an EMBL/GenBank/DDBJ whole genome shotgun (WGS) entry which is preliminary data.</text>
</comment>
<name>A0A3D8HD99_9BACT</name>
<organism evidence="2 3">
    <name type="scientific">Parabacteroides acidifaciens</name>
    <dbReference type="NCBI Taxonomy" id="2290935"/>
    <lineage>
        <taxon>Bacteria</taxon>
        <taxon>Pseudomonadati</taxon>
        <taxon>Bacteroidota</taxon>
        <taxon>Bacteroidia</taxon>
        <taxon>Bacteroidales</taxon>
        <taxon>Tannerellaceae</taxon>
        <taxon>Parabacteroides</taxon>
    </lineage>
</organism>